<feature type="domain" description="ABC transporter" evidence="9">
    <location>
        <begin position="343"/>
        <end position="577"/>
    </location>
</feature>
<organism evidence="11 12">
    <name type="scientific">Paenibacillus graminis</name>
    <dbReference type="NCBI Taxonomy" id="189425"/>
    <lineage>
        <taxon>Bacteria</taxon>
        <taxon>Bacillati</taxon>
        <taxon>Bacillota</taxon>
        <taxon>Bacilli</taxon>
        <taxon>Bacillales</taxon>
        <taxon>Paenibacillaceae</taxon>
        <taxon>Paenibacillus</taxon>
    </lineage>
</organism>
<evidence type="ECO:0000256" key="5">
    <source>
        <dbReference type="ARBA" id="ARBA00022840"/>
    </source>
</evidence>
<sequence>MKSIVDKKDIGLLKRCLMYLFPYKLRVITTFFCIVFCLILQIIEPLILGKVIALLFSKEFEKLSVMLMYLFVTELFVTILSFFQSYLFSSLSENIIYDLKRDMFQKIIELPVKAFDQMKVGEFISRLQGDTATVAGILTNQLINTAIDILRVVIISIVVFQISIPLSLVIVLSFPVTFLIFTFSGKKIRKRSEELAKLNDSYFSNLQQSITGIREIKSLGIKKIKINQFLDLAILLKEKNININIISTVARSLSQFTSFLSQLSVMAIAGFLIYKGQLNIEYFIAFTSYSSQLTGSLMNITQISSNIQKALTSLERIFNLLDEFGYKREKFGDIEKQYIEGEIKFCNISFGYGDDLRVVDDLSFSIAKNNTTAIVGSSGGGKTTIFNLLLHFYEADTGAILIDGTDIKHFNEETLRRHISVVHQTPYLFNATFAENMLIANQEATEEDMITICKKIKIHDYIMSLPHGYKTVIEENGSNLSGGQKQRIAIARAMLKKSKIILFDEATSSLDNETQQMVKELISSISHDHTVVVIAHRLSSIIDSDEILVIDAGKLVGQGSHRNLLNNNFTYKKLYESELECRALIS</sequence>
<dbReference type="SMART" id="SM00382">
    <property type="entry name" value="AAA"/>
    <property type="match status" value="1"/>
</dbReference>
<dbReference type="PROSITE" id="PS00211">
    <property type="entry name" value="ABC_TRANSPORTER_1"/>
    <property type="match status" value="1"/>
</dbReference>
<gene>
    <name evidence="11" type="ORF">PGRAT_25450</name>
</gene>
<dbReference type="eggNOG" id="COG1132">
    <property type="taxonomic scope" value="Bacteria"/>
</dbReference>
<keyword evidence="3 8" id="KW-0812">Transmembrane</keyword>
<dbReference type="Pfam" id="PF00664">
    <property type="entry name" value="ABC_membrane"/>
    <property type="match status" value="1"/>
</dbReference>
<evidence type="ECO:0000256" key="8">
    <source>
        <dbReference type="SAM" id="Phobius"/>
    </source>
</evidence>
<dbReference type="PROSITE" id="PS50893">
    <property type="entry name" value="ABC_TRANSPORTER_2"/>
    <property type="match status" value="1"/>
</dbReference>
<accession>A0A089NND1</accession>
<evidence type="ECO:0000256" key="4">
    <source>
        <dbReference type="ARBA" id="ARBA00022741"/>
    </source>
</evidence>
<dbReference type="InterPro" id="IPR039421">
    <property type="entry name" value="Type_1_exporter"/>
</dbReference>
<dbReference type="InterPro" id="IPR017871">
    <property type="entry name" value="ABC_transporter-like_CS"/>
</dbReference>
<name>A0A089NND1_9BACL</name>
<dbReference type="HOGENOM" id="CLU_000604_84_3_9"/>
<evidence type="ECO:0000256" key="6">
    <source>
        <dbReference type="ARBA" id="ARBA00022989"/>
    </source>
</evidence>
<dbReference type="GO" id="GO:0005524">
    <property type="term" value="F:ATP binding"/>
    <property type="evidence" value="ECO:0007669"/>
    <property type="project" value="UniProtKB-KW"/>
</dbReference>
<dbReference type="SUPFAM" id="SSF90123">
    <property type="entry name" value="ABC transporter transmembrane region"/>
    <property type="match status" value="1"/>
</dbReference>
<keyword evidence="7 8" id="KW-0472">Membrane</keyword>
<dbReference type="EMBL" id="CP009287">
    <property type="protein sequence ID" value="AIQ70609.1"/>
    <property type="molecule type" value="Genomic_DNA"/>
</dbReference>
<evidence type="ECO:0000313" key="12">
    <source>
        <dbReference type="Proteomes" id="UP000029500"/>
    </source>
</evidence>
<dbReference type="Pfam" id="PF00005">
    <property type="entry name" value="ABC_tran"/>
    <property type="match status" value="1"/>
</dbReference>
<reference evidence="11 12" key="1">
    <citation type="submission" date="2014-08" db="EMBL/GenBank/DDBJ databases">
        <title>Comparative genomics of the Paenibacillus odorifer group.</title>
        <authorList>
            <person name="den Bakker H.C."/>
            <person name="Tsai Y.-C."/>
            <person name="Martin N."/>
            <person name="Korlach J."/>
            <person name="Wiedmann M."/>
        </authorList>
    </citation>
    <scope>NUCLEOTIDE SEQUENCE [LARGE SCALE GENOMIC DNA]</scope>
    <source>
        <strain evidence="11 12">DSM 15220</strain>
    </source>
</reference>
<dbReference type="CDD" id="cd07346">
    <property type="entry name" value="ABC_6TM_exporters"/>
    <property type="match status" value="1"/>
</dbReference>
<evidence type="ECO:0000256" key="2">
    <source>
        <dbReference type="ARBA" id="ARBA00005417"/>
    </source>
</evidence>
<keyword evidence="12" id="KW-1185">Reference proteome</keyword>
<dbReference type="KEGG" id="pgm:PGRAT_25450"/>
<dbReference type="InterPro" id="IPR003439">
    <property type="entry name" value="ABC_transporter-like_ATP-bd"/>
</dbReference>
<dbReference type="InterPro" id="IPR011527">
    <property type="entry name" value="ABC1_TM_dom"/>
</dbReference>
<dbReference type="InterPro" id="IPR003593">
    <property type="entry name" value="AAA+_ATPase"/>
</dbReference>
<evidence type="ECO:0000256" key="7">
    <source>
        <dbReference type="ARBA" id="ARBA00023136"/>
    </source>
</evidence>
<dbReference type="InterPro" id="IPR036640">
    <property type="entry name" value="ABC1_TM_sf"/>
</dbReference>
<dbReference type="Gene3D" id="1.20.1560.10">
    <property type="entry name" value="ABC transporter type 1, transmembrane domain"/>
    <property type="match status" value="1"/>
</dbReference>
<comment type="similarity">
    <text evidence="2">Belongs to the ABC transporter superfamily.</text>
</comment>
<evidence type="ECO:0000259" key="10">
    <source>
        <dbReference type="PROSITE" id="PS50929"/>
    </source>
</evidence>
<dbReference type="InterPro" id="IPR027417">
    <property type="entry name" value="P-loop_NTPase"/>
</dbReference>
<dbReference type="Gene3D" id="3.40.50.300">
    <property type="entry name" value="P-loop containing nucleotide triphosphate hydrolases"/>
    <property type="match status" value="1"/>
</dbReference>
<dbReference type="PROSITE" id="PS50929">
    <property type="entry name" value="ABC_TM1F"/>
    <property type="match status" value="1"/>
</dbReference>
<dbReference type="OrthoDB" id="2657866at2"/>
<keyword evidence="6 8" id="KW-1133">Transmembrane helix</keyword>
<dbReference type="GO" id="GO:0015421">
    <property type="term" value="F:ABC-type oligopeptide transporter activity"/>
    <property type="evidence" value="ECO:0007669"/>
    <property type="project" value="TreeGrafter"/>
</dbReference>
<evidence type="ECO:0000259" key="9">
    <source>
        <dbReference type="PROSITE" id="PS50893"/>
    </source>
</evidence>
<comment type="subcellular location">
    <subcellularLocation>
        <location evidence="1">Cell membrane</location>
        <topology evidence="1">Multi-pass membrane protein</topology>
    </subcellularLocation>
</comment>
<dbReference type="PANTHER" id="PTHR43394:SF1">
    <property type="entry name" value="ATP-BINDING CASSETTE SUB-FAMILY B MEMBER 10, MITOCHONDRIAL"/>
    <property type="match status" value="1"/>
</dbReference>
<dbReference type="Proteomes" id="UP000029500">
    <property type="component" value="Chromosome"/>
</dbReference>
<evidence type="ECO:0008006" key="13">
    <source>
        <dbReference type="Google" id="ProtNLM"/>
    </source>
</evidence>
<dbReference type="RefSeq" id="WP_025702987.1">
    <property type="nucleotide sequence ID" value="NZ_CP009287.1"/>
</dbReference>
<protein>
    <recommendedName>
        <fullName evidence="13">ABC transporter</fullName>
    </recommendedName>
</protein>
<dbReference type="STRING" id="189425.PGRAT_25450"/>
<dbReference type="AlphaFoldDB" id="A0A089NND1"/>
<feature type="transmembrane region" description="Helical" evidence="8">
    <location>
        <begin position="63"/>
        <end position="83"/>
    </location>
</feature>
<evidence type="ECO:0000256" key="3">
    <source>
        <dbReference type="ARBA" id="ARBA00022692"/>
    </source>
</evidence>
<feature type="domain" description="ABC transmembrane type-1" evidence="10">
    <location>
        <begin position="28"/>
        <end position="309"/>
    </location>
</feature>
<feature type="transmembrane region" description="Helical" evidence="8">
    <location>
        <begin position="27"/>
        <end position="56"/>
    </location>
</feature>
<evidence type="ECO:0000313" key="11">
    <source>
        <dbReference type="EMBL" id="AIQ70609.1"/>
    </source>
</evidence>
<evidence type="ECO:0000256" key="1">
    <source>
        <dbReference type="ARBA" id="ARBA00004651"/>
    </source>
</evidence>
<dbReference type="FunFam" id="3.40.50.300:FF:000218">
    <property type="entry name" value="Multidrug ABC transporter ATP-binding protein"/>
    <property type="match status" value="1"/>
</dbReference>
<keyword evidence="4" id="KW-0547">Nucleotide-binding</keyword>
<proteinExistence type="inferred from homology"/>
<feature type="transmembrane region" description="Helical" evidence="8">
    <location>
        <begin position="152"/>
        <end position="181"/>
    </location>
</feature>
<dbReference type="SUPFAM" id="SSF52540">
    <property type="entry name" value="P-loop containing nucleoside triphosphate hydrolases"/>
    <property type="match status" value="1"/>
</dbReference>
<dbReference type="GO" id="GO:0016887">
    <property type="term" value="F:ATP hydrolysis activity"/>
    <property type="evidence" value="ECO:0007669"/>
    <property type="project" value="InterPro"/>
</dbReference>
<keyword evidence="5" id="KW-0067">ATP-binding</keyword>
<dbReference type="PANTHER" id="PTHR43394">
    <property type="entry name" value="ATP-DEPENDENT PERMEASE MDL1, MITOCHONDRIAL"/>
    <property type="match status" value="1"/>
</dbReference>
<dbReference type="GO" id="GO:0005886">
    <property type="term" value="C:plasma membrane"/>
    <property type="evidence" value="ECO:0007669"/>
    <property type="project" value="UniProtKB-SubCell"/>
</dbReference>